<protein>
    <recommendedName>
        <fullName evidence="6">DUF975 family protein</fullName>
    </recommendedName>
</protein>
<dbReference type="Proteomes" id="UP001054892">
    <property type="component" value="Unassembled WGS sequence"/>
</dbReference>
<keyword evidence="1" id="KW-0812">Transmembrane</keyword>
<feature type="transmembrane region" description="Helical" evidence="1">
    <location>
        <begin position="160"/>
        <end position="178"/>
    </location>
</feature>
<keyword evidence="5" id="KW-1185">Reference proteome</keyword>
<evidence type="ECO:0008006" key="6">
    <source>
        <dbReference type="Google" id="ProtNLM"/>
    </source>
</evidence>
<feature type="transmembrane region" description="Helical" evidence="1">
    <location>
        <begin position="137"/>
        <end position="154"/>
    </location>
</feature>
<evidence type="ECO:0000313" key="5">
    <source>
        <dbReference type="Proteomes" id="UP001054892"/>
    </source>
</evidence>
<feature type="transmembrane region" description="Helical" evidence="1">
    <location>
        <begin position="199"/>
        <end position="218"/>
    </location>
</feature>
<evidence type="ECO:0000313" key="3">
    <source>
        <dbReference type="EMBL" id="GJN55274.1"/>
    </source>
</evidence>
<gene>
    <name evidence="2" type="ORF">TUM18999_14320</name>
    <name evidence="3" type="ORF">TUM20286_50260</name>
</gene>
<dbReference type="RefSeq" id="WP_173178742.1">
    <property type="nucleotide sequence ID" value="NZ_AP023189.1"/>
</dbReference>
<evidence type="ECO:0000256" key="1">
    <source>
        <dbReference type="SAM" id="Phobius"/>
    </source>
</evidence>
<dbReference type="PANTHER" id="PTHR40076:SF1">
    <property type="entry name" value="MEMBRANE PROTEIN"/>
    <property type="match status" value="1"/>
</dbReference>
<name>A0A6J4E3Y2_9PSED</name>
<dbReference type="PANTHER" id="PTHR40076">
    <property type="entry name" value="MEMBRANE PROTEIN-RELATED"/>
    <property type="match status" value="1"/>
</dbReference>
<evidence type="ECO:0000313" key="4">
    <source>
        <dbReference type="Proteomes" id="UP000509383"/>
    </source>
</evidence>
<reference evidence="2 4" key="1">
    <citation type="submission" date="2020-05" db="EMBL/GenBank/DDBJ databases">
        <title>Characterization of novel class B3 metallo-beta-lactamase from novel Pseudomonas species.</title>
        <authorList>
            <person name="Yamada K."/>
            <person name="Aoki K."/>
            <person name="Ishii Y."/>
        </authorList>
    </citation>
    <scope>NUCLEOTIDE SEQUENCE [LARGE SCALE GENOMIC DNA]</scope>
    <source>
        <strain evidence="2 4">TUM18999</strain>
        <strain evidence="3 5">TUM20286</strain>
    </source>
</reference>
<dbReference type="KEGG" id="ptw:TUM18999_14320"/>
<dbReference type="AlphaFoldDB" id="A0A6J4E3Y2"/>
<dbReference type="EMBL" id="AP023189">
    <property type="protein sequence ID" value="BCG23241.1"/>
    <property type="molecule type" value="Genomic_DNA"/>
</dbReference>
<organism evidence="2 4">
    <name type="scientific">Pseudomonas tohonis</name>
    <dbReference type="NCBI Taxonomy" id="2725477"/>
    <lineage>
        <taxon>Bacteria</taxon>
        <taxon>Pseudomonadati</taxon>
        <taxon>Pseudomonadota</taxon>
        <taxon>Gammaproteobacteria</taxon>
        <taxon>Pseudomonadales</taxon>
        <taxon>Pseudomonadaceae</taxon>
        <taxon>Pseudomonas</taxon>
    </lineage>
</organism>
<proteinExistence type="predicted"/>
<evidence type="ECO:0000313" key="2">
    <source>
        <dbReference type="EMBL" id="BCG23241.1"/>
    </source>
</evidence>
<keyword evidence="1" id="KW-1133">Transmembrane helix</keyword>
<keyword evidence="1" id="KW-0472">Membrane</keyword>
<sequence>MQGTPENPYSAPQSALVETIDNGALSVEAALARGYDFNIGDVISESWQRVKGSKGMIVCGMIIYGVASQVLATLFGLVLGFIGGMAGEIAATVLSFIGGVIGSGLCATILGGIYLLGIRQAAGQPLNFNELFSNFNLFVPLFILNILMAVLIYIGFLLLLIPGFYLAIAYMLALPLAMERKLSPWEALEASRKAITQRWFKVFGLMLVLSLIMILSMIPLGIGLIWTFPMFIIAVGILYRTIFGVLPPPQ</sequence>
<feature type="transmembrane region" description="Helical" evidence="1">
    <location>
        <begin position="224"/>
        <end position="246"/>
    </location>
</feature>
<dbReference type="InterPro" id="IPR010380">
    <property type="entry name" value="DUF975"/>
</dbReference>
<dbReference type="Proteomes" id="UP000509383">
    <property type="component" value="Chromosome"/>
</dbReference>
<dbReference type="EMBL" id="BQKM01000017">
    <property type="protein sequence ID" value="GJN55274.1"/>
    <property type="molecule type" value="Genomic_DNA"/>
</dbReference>
<feature type="transmembrane region" description="Helical" evidence="1">
    <location>
        <begin position="89"/>
        <end position="116"/>
    </location>
</feature>
<feature type="transmembrane region" description="Helical" evidence="1">
    <location>
        <begin position="57"/>
        <end position="83"/>
    </location>
</feature>
<accession>A0A6J4E3Y2</accession>